<dbReference type="AlphaFoldDB" id="A0A4V6S1Y3"/>
<accession>A0A4V6S1Y3</accession>
<dbReference type="SUPFAM" id="SSF52833">
    <property type="entry name" value="Thioredoxin-like"/>
    <property type="match status" value="1"/>
</dbReference>
<name>A0A4V6S1Y3_9APHY</name>
<gene>
    <name evidence="2" type="ORF">EUX98_g1254</name>
</gene>
<feature type="region of interest" description="Disordered" evidence="1">
    <location>
        <begin position="1"/>
        <end position="37"/>
    </location>
</feature>
<dbReference type="CDD" id="cd02989">
    <property type="entry name" value="Phd_like_TxnDC9"/>
    <property type="match status" value="1"/>
</dbReference>
<dbReference type="EMBL" id="SGPM01000013">
    <property type="protein sequence ID" value="THH32953.1"/>
    <property type="molecule type" value="Genomic_DNA"/>
</dbReference>
<evidence type="ECO:0000313" key="2">
    <source>
        <dbReference type="EMBL" id="THH32953.1"/>
    </source>
</evidence>
<dbReference type="PANTHER" id="PTHR21148">
    <property type="entry name" value="THIOREDOXIN DOMAIN-CONTAINING PROTEIN 9"/>
    <property type="match status" value="1"/>
</dbReference>
<dbReference type="InterPro" id="IPR036249">
    <property type="entry name" value="Thioredoxin-like_sf"/>
</dbReference>
<dbReference type="Proteomes" id="UP000308730">
    <property type="component" value="Unassembled WGS sequence"/>
</dbReference>
<evidence type="ECO:0000256" key="1">
    <source>
        <dbReference type="SAM" id="MobiDB-lite"/>
    </source>
</evidence>
<dbReference type="OrthoDB" id="10257948at2759"/>
<reference evidence="2 3" key="1">
    <citation type="submission" date="2019-02" db="EMBL/GenBank/DDBJ databases">
        <title>Genome sequencing of the rare red list fungi Antrodiella citrinella (Flaviporus citrinellus).</title>
        <authorList>
            <person name="Buettner E."/>
            <person name="Kellner H."/>
        </authorList>
    </citation>
    <scope>NUCLEOTIDE SEQUENCE [LARGE SCALE GENOMIC DNA]</scope>
    <source>
        <strain evidence="2 3">DSM 108506</strain>
    </source>
</reference>
<proteinExistence type="predicted"/>
<keyword evidence="3" id="KW-1185">Reference proteome</keyword>
<dbReference type="Gene3D" id="3.40.30.10">
    <property type="entry name" value="Glutaredoxin"/>
    <property type="match status" value="1"/>
</dbReference>
<sequence length="230" mass="26314">MSNRISELSSRLVDPIQSASSSRSGTRRSDPDEEDEDTIFAELEAEIENADDAATRERGMQELQREMDKLKQMKDGGHGRYDEVMDEKELIRITAHEPFSVVHFYHTDFKRCQIMDNHLAKIAPKYFGTRFLRVFVENVPWLVERLVVKVLPCVVCFVDGATKGRVIGFEDLGNADNFETAALEWRLMNIGVIHKTESEVSQITYGANTSYRQQIRGRGDDDSDFDLDDD</sequence>
<organism evidence="2 3">
    <name type="scientific">Antrodiella citrinella</name>
    <dbReference type="NCBI Taxonomy" id="2447956"/>
    <lineage>
        <taxon>Eukaryota</taxon>
        <taxon>Fungi</taxon>
        <taxon>Dikarya</taxon>
        <taxon>Basidiomycota</taxon>
        <taxon>Agaricomycotina</taxon>
        <taxon>Agaricomycetes</taxon>
        <taxon>Polyporales</taxon>
        <taxon>Steccherinaceae</taxon>
        <taxon>Antrodiella</taxon>
    </lineage>
</organism>
<comment type="caution">
    <text evidence="2">The sequence shown here is derived from an EMBL/GenBank/DDBJ whole genome shotgun (WGS) entry which is preliminary data.</text>
</comment>
<protein>
    <recommendedName>
        <fullName evidence="4">Phosducin thioredoxin-like domain-containing protein</fullName>
    </recommendedName>
</protein>
<evidence type="ECO:0008006" key="4">
    <source>
        <dbReference type="Google" id="ProtNLM"/>
    </source>
</evidence>
<evidence type="ECO:0000313" key="3">
    <source>
        <dbReference type="Proteomes" id="UP000308730"/>
    </source>
</evidence>